<proteinExistence type="predicted"/>
<dbReference type="Proteomes" id="UP000032360">
    <property type="component" value="Unassembled WGS sequence"/>
</dbReference>
<evidence type="ECO:0000313" key="2">
    <source>
        <dbReference type="Proteomes" id="UP000032360"/>
    </source>
</evidence>
<organism evidence="1 2">
    <name type="scientific">Acidithrix ferrooxidans</name>
    <dbReference type="NCBI Taxonomy" id="1280514"/>
    <lineage>
        <taxon>Bacteria</taxon>
        <taxon>Bacillati</taxon>
        <taxon>Actinomycetota</taxon>
        <taxon>Acidimicrobiia</taxon>
        <taxon>Acidimicrobiales</taxon>
        <taxon>Acidimicrobiaceae</taxon>
        <taxon>Acidithrix</taxon>
    </lineage>
</organism>
<keyword evidence="2" id="KW-1185">Reference proteome</keyword>
<sequence length="67" mass="7427">MAQFWKSVDTVKQNKANIGSPVLFDPSDICNALVGLKEVRILHYQRIGPVAEIAIEQTVSEVRCPVC</sequence>
<name>A0A0D8HL89_9ACTN</name>
<dbReference type="AlphaFoldDB" id="A0A0D8HL89"/>
<evidence type="ECO:0000313" key="1">
    <source>
        <dbReference type="EMBL" id="KJF18775.1"/>
    </source>
</evidence>
<protein>
    <submittedName>
        <fullName evidence="1">Uncharacterized protein</fullName>
    </submittedName>
</protein>
<accession>A0A0D8HL89</accession>
<gene>
    <name evidence="1" type="ORF">AXFE_03840</name>
</gene>
<dbReference type="EMBL" id="JXYS01000007">
    <property type="protein sequence ID" value="KJF18775.1"/>
    <property type="molecule type" value="Genomic_DNA"/>
</dbReference>
<comment type="caution">
    <text evidence="1">The sequence shown here is derived from an EMBL/GenBank/DDBJ whole genome shotgun (WGS) entry which is preliminary data.</text>
</comment>
<reference evidence="1 2" key="1">
    <citation type="submission" date="2015-01" db="EMBL/GenBank/DDBJ databases">
        <title>Draft genome of the acidophilic iron oxidizer Acidithrix ferrooxidans strain Py-F3.</title>
        <authorList>
            <person name="Poehlein A."/>
            <person name="Eisen S."/>
            <person name="Schloemann M."/>
            <person name="Johnson B.D."/>
            <person name="Daniel R."/>
            <person name="Muehling M."/>
        </authorList>
    </citation>
    <scope>NUCLEOTIDE SEQUENCE [LARGE SCALE GENOMIC DNA]</scope>
    <source>
        <strain evidence="1 2">Py-F3</strain>
    </source>
</reference>